<proteinExistence type="inferred from homology"/>
<evidence type="ECO:0000256" key="4">
    <source>
        <dbReference type="ARBA" id="ARBA00023002"/>
    </source>
</evidence>
<reference evidence="6" key="1">
    <citation type="journal article" date="2019" name="Int. J. Syst. Evol. Microbiol.">
        <title>The Global Catalogue of Microorganisms (GCM) 10K type strain sequencing project: providing services to taxonomists for standard genome sequencing and annotation.</title>
        <authorList>
            <consortium name="The Broad Institute Genomics Platform"/>
            <consortium name="The Broad Institute Genome Sequencing Center for Infectious Disease"/>
            <person name="Wu L."/>
            <person name="Ma J."/>
        </authorList>
    </citation>
    <scope>NUCLEOTIDE SEQUENCE [LARGE SCALE GENOMIC DNA]</scope>
    <source>
        <strain evidence="6">JCM 15749</strain>
    </source>
</reference>
<dbReference type="RefSeq" id="WP_344323602.1">
    <property type="nucleotide sequence ID" value="NZ_BAAAPY010000001.1"/>
</dbReference>
<comment type="caution">
    <text evidence="5">The sequence shown here is derived from an EMBL/GenBank/DDBJ whole genome shotgun (WGS) entry which is preliminary data.</text>
</comment>
<protein>
    <submittedName>
        <fullName evidence="5">NAD(P)/FAD-dependent oxidoreductase</fullName>
    </submittedName>
</protein>
<evidence type="ECO:0000256" key="2">
    <source>
        <dbReference type="ARBA" id="ARBA00022630"/>
    </source>
</evidence>
<dbReference type="PANTHER" id="PTHR42877:SF4">
    <property type="entry name" value="FAD_NAD(P)-BINDING DOMAIN-CONTAINING PROTEIN-RELATED"/>
    <property type="match status" value="1"/>
</dbReference>
<name>A0ABP5HDK5_9ACTN</name>
<evidence type="ECO:0000313" key="5">
    <source>
        <dbReference type="EMBL" id="GAA2070066.1"/>
    </source>
</evidence>
<dbReference type="PANTHER" id="PTHR42877">
    <property type="entry name" value="L-ORNITHINE N(5)-MONOOXYGENASE-RELATED"/>
    <property type="match status" value="1"/>
</dbReference>
<gene>
    <name evidence="5" type="ORF">GCM10009821_03660</name>
</gene>
<accession>A0ABP5HDK5</accession>
<dbReference type="SUPFAM" id="SSF51905">
    <property type="entry name" value="FAD/NAD(P)-binding domain"/>
    <property type="match status" value="1"/>
</dbReference>
<dbReference type="InterPro" id="IPR020946">
    <property type="entry name" value="Flavin_mOase-like"/>
</dbReference>
<sequence>MSAPTPSIGIIGSGFGALGTAVELLEAGYEDVRLWERADALGGVWRDNTYPGAGCDVPSPLYSFSFAVNRRWSRRYARQPEILAYLERVADEYALRRRIRFGHEVVAAAWDADAGEWEVRFASGDTDRVTVLISAVGQLSDPVMPSIPGIGDFTGTQFHSAQWDHSVDLAGKRVASIGSGASAVQYVPRVADVASRVVMFQRTPNHIIPKPDGPLPRPWARTMMGPERLGTWLLSEQFARGLTPGTLMAKFIDRLARMNLHRAIEDPELRRKLTPTYPIGCKRILFSNEFYPTLAKDHVDVVTDSIERITPTGVRTVDGTEHEVDVIVHGTGFASQDFLSSIEVVGEGGTRLADVWEDGAHAYLGMYVPGFPNLFVSYGPNTNLGGGSIIYMLEAQARHMRQVLDRMGAGRWTRVQVRPDAERRFDEDLQAQLQDSVWARCDNWYTHPSGRITSNWPGATKPFERATRDLVAEDFAWT</sequence>
<keyword evidence="4" id="KW-0560">Oxidoreductase</keyword>
<dbReference type="InterPro" id="IPR036188">
    <property type="entry name" value="FAD/NAD-bd_sf"/>
</dbReference>
<evidence type="ECO:0000313" key="6">
    <source>
        <dbReference type="Proteomes" id="UP001501480"/>
    </source>
</evidence>
<dbReference type="Proteomes" id="UP001501480">
    <property type="component" value="Unassembled WGS sequence"/>
</dbReference>
<dbReference type="InterPro" id="IPR051209">
    <property type="entry name" value="FAD-bind_Monooxygenase_sf"/>
</dbReference>
<dbReference type="Pfam" id="PF00743">
    <property type="entry name" value="FMO-like"/>
    <property type="match status" value="1"/>
</dbReference>
<evidence type="ECO:0000256" key="3">
    <source>
        <dbReference type="ARBA" id="ARBA00022827"/>
    </source>
</evidence>
<keyword evidence="2" id="KW-0285">Flavoprotein</keyword>
<keyword evidence="3" id="KW-0274">FAD</keyword>
<dbReference type="Gene3D" id="3.50.50.60">
    <property type="entry name" value="FAD/NAD(P)-binding domain"/>
    <property type="match status" value="2"/>
</dbReference>
<organism evidence="5 6">
    <name type="scientific">Aeromicrobium halocynthiae</name>
    <dbReference type="NCBI Taxonomy" id="560557"/>
    <lineage>
        <taxon>Bacteria</taxon>
        <taxon>Bacillati</taxon>
        <taxon>Actinomycetota</taxon>
        <taxon>Actinomycetes</taxon>
        <taxon>Propionibacteriales</taxon>
        <taxon>Nocardioidaceae</taxon>
        <taxon>Aeromicrobium</taxon>
    </lineage>
</organism>
<evidence type="ECO:0000256" key="1">
    <source>
        <dbReference type="ARBA" id="ARBA00010139"/>
    </source>
</evidence>
<dbReference type="EMBL" id="BAAAPY010000001">
    <property type="protein sequence ID" value="GAA2070066.1"/>
    <property type="molecule type" value="Genomic_DNA"/>
</dbReference>
<keyword evidence="6" id="KW-1185">Reference proteome</keyword>
<comment type="similarity">
    <text evidence="1">Belongs to the FAD-binding monooxygenase family.</text>
</comment>